<proteinExistence type="predicted"/>
<accession>A0A0N7JUH6</accession>
<dbReference type="Proteomes" id="UP000019146">
    <property type="component" value="Chromosome 2"/>
</dbReference>
<feature type="compositionally biased region" description="Basic and acidic residues" evidence="1">
    <location>
        <begin position="27"/>
        <end position="37"/>
    </location>
</feature>
<dbReference type="KEGG" id="bcai:K788_0003179"/>
<organism evidence="2 3">
    <name type="scientific">Paraburkholderia caribensis MBA4</name>
    <dbReference type="NCBI Taxonomy" id="1323664"/>
    <lineage>
        <taxon>Bacteria</taxon>
        <taxon>Pseudomonadati</taxon>
        <taxon>Pseudomonadota</taxon>
        <taxon>Betaproteobacteria</taxon>
        <taxon>Burkholderiales</taxon>
        <taxon>Burkholderiaceae</taxon>
        <taxon>Paraburkholderia</taxon>
    </lineage>
</organism>
<feature type="region of interest" description="Disordered" evidence="1">
    <location>
        <begin position="19"/>
        <end position="63"/>
    </location>
</feature>
<reference evidence="2 3" key="1">
    <citation type="journal article" date="2014" name="Genome Announc.">
        <title>Draft Genome Sequence of the Haloacid-Degrading Burkholderia caribensis Strain MBA4.</title>
        <authorList>
            <person name="Pan Y."/>
            <person name="Kong K.F."/>
            <person name="Tsang J.S."/>
        </authorList>
    </citation>
    <scope>NUCLEOTIDE SEQUENCE [LARGE SCALE GENOMIC DNA]</scope>
    <source>
        <strain evidence="2 3">MBA4</strain>
    </source>
</reference>
<dbReference type="EMBL" id="CP012747">
    <property type="protein sequence ID" value="ALL66437.1"/>
    <property type="molecule type" value="Genomic_DNA"/>
</dbReference>
<evidence type="ECO:0000313" key="2">
    <source>
        <dbReference type="EMBL" id="ALL66437.1"/>
    </source>
</evidence>
<dbReference type="AlphaFoldDB" id="A0A0N7JUH6"/>
<sequence>MRAKVEFFASHVCQRAARGGAALSSQEIRKSTTDARQRAAATKKTGSLIKARALASQRGRQPS</sequence>
<name>A0A0N7JUH6_9BURK</name>
<evidence type="ECO:0000313" key="3">
    <source>
        <dbReference type="Proteomes" id="UP000019146"/>
    </source>
</evidence>
<protein>
    <submittedName>
        <fullName evidence="2">Uncharacterized protein</fullName>
    </submittedName>
</protein>
<evidence type="ECO:0000256" key="1">
    <source>
        <dbReference type="SAM" id="MobiDB-lite"/>
    </source>
</evidence>
<gene>
    <name evidence="2" type="ORF">K788_0003179</name>
</gene>